<gene>
    <name evidence="1" type="ORF">EJB05_36940</name>
</gene>
<feature type="non-terminal residue" evidence="1">
    <location>
        <position position="1"/>
    </location>
</feature>
<name>A0A5J9TZW4_9POAL</name>
<organism evidence="1 2">
    <name type="scientific">Eragrostis curvula</name>
    <name type="common">weeping love grass</name>
    <dbReference type="NCBI Taxonomy" id="38414"/>
    <lineage>
        <taxon>Eukaryota</taxon>
        <taxon>Viridiplantae</taxon>
        <taxon>Streptophyta</taxon>
        <taxon>Embryophyta</taxon>
        <taxon>Tracheophyta</taxon>
        <taxon>Spermatophyta</taxon>
        <taxon>Magnoliopsida</taxon>
        <taxon>Liliopsida</taxon>
        <taxon>Poales</taxon>
        <taxon>Poaceae</taxon>
        <taxon>PACMAD clade</taxon>
        <taxon>Chloridoideae</taxon>
        <taxon>Eragrostideae</taxon>
        <taxon>Eragrostidinae</taxon>
        <taxon>Eragrostis</taxon>
    </lineage>
</organism>
<proteinExistence type="predicted"/>
<evidence type="ECO:0000313" key="1">
    <source>
        <dbReference type="EMBL" id="TVU16785.1"/>
    </source>
</evidence>
<reference evidence="1 2" key="1">
    <citation type="journal article" date="2019" name="Sci. Rep.">
        <title>A high-quality genome of Eragrostis curvula grass provides insights into Poaceae evolution and supports new strategies to enhance forage quality.</title>
        <authorList>
            <person name="Carballo J."/>
            <person name="Santos B.A.C.M."/>
            <person name="Zappacosta D."/>
            <person name="Garbus I."/>
            <person name="Selva J.P."/>
            <person name="Gallo C.A."/>
            <person name="Diaz A."/>
            <person name="Albertini E."/>
            <person name="Caccamo M."/>
            <person name="Echenique V."/>
        </authorList>
    </citation>
    <scope>NUCLEOTIDE SEQUENCE [LARGE SCALE GENOMIC DNA]</scope>
    <source>
        <strain evidence="2">cv. Victoria</strain>
        <tissue evidence="1">Leaf</tissue>
    </source>
</reference>
<dbReference type="Proteomes" id="UP000324897">
    <property type="component" value="Unassembled WGS sequence"/>
</dbReference>
<evidence type="ECO:0000313" key="2">
    <source>
        <dbReference type="Proteomes" id="UP000324897"/>
    </source>
</evidence>
<dbReference type="EMBL" id="RWGY01000030">
    <property type="protein sequence ID" value="TVU16785.1"/>
    <property type="molecule type" value="Genomic_DNA"/>
</dbReference>
<sequence>MGKLPCGADVLLYFSKNKFSQNCATHHIVHRSGVIVPNTIDSSSTGFTDPLTGSATIVPVPVPFYDEDRRTTGIVSGDGTIFVRGLGPIDSHNYAALLRPGTTAWTLARRP</sequence>
<dbReference type="AlphaFoldDB" id="A0A5J9TZW4"/>
<dbReference type="Gramene" id="TVU16785">
    <property type="protein sequence ID" value="TVU16785"/>
    <property type="gene ID" value="EJB05_36940"/>
</dbReference>
<comment type="caution">
    <text evidence="1">The sequence shown here is derived from an EMBL/GenBank/DDBJ whole genome shotgun (WGS) entry which is preliminary data.</text>
</comment>
<keyword evidence="2" id="KW-1185">Reference proteome</keyword>
<protein>
    <submittedName>
        <fullName evidence="1">Uncharacterized protein</fullName>
    </submittedName>
</protein>
<accession>A0A5J9TZW4</accession>